<evidence type="ECO:0000313" key="9">
    <source>
        <dbReference type="Proteomes" id="UP000295621"/>
    </source>
</evidence>
<evidence type="ECO:0000256" key="4">
    <source>
        <dbReference type="ARBA" id="ARBA00023088"/>
    </source>
</evidence>
<keyword evidence="6" id="KW-0812">Transmembrane</keyword>
<evidence type="ECO:0000256" key="5">
    <source>
        <dbReference type="SAM" id="MobiDB-lite"/>
    </source>
</evidence>
<name>A0A4R4R8X2_9ACTN</name>
<dbReference type="InterPro" id="IPR013783">
    <property type="entry name" value="Ig-like_fold"/>
</dbReference>
<feature type="compositionally biased region" description="Polar residues" evidence="5">
    <location>
        <begin position="41"/>
        <end position="51"/>
    </location>
</feature>
<dbReference type="GO" id="GO:0005975">
    <property type="term" value="P:carbohydrate metabolic process"/>
    <property type="evidence" value="ECO:0007669"/>
    <property type="project" value="UniProtKB-ARBA"/>
</dbReference>
<dbReference type="EMBL" id="SMKL01000143">
    <property type="protein sequence ID" value="TDC45377.1"/>
    <property type="molecule type" value="Genomic_DNA"/>
</dbReference>
<keyword evidence="2" id="KW-0964">Secreted</keyword>
<dbReference type="AlphaFoldDB" id="A0A4R4R8X2"/>
<evidence type="ECO:0000313" key="8">
    <source>
        <dbReference type="EMBL" id="TDC45377.1"/>
    </source>
</evidence>
<evidence type="ECO:0000256" key="2">
    <source>
        <dbReference type="ARBA" id="ARBA00022525"/>
    </source>
</evidence>
<gene>
    <name evidence="8" type="ORF">E1212_28980</name>
</gene>
<dbReference type="Pfam" id="PF00746">
    <property type="entry name" value="Gram_pos_anchor"/>
    <property type="match status" value="1"/>
</dbReference>
<keyword evidence="4" id="KW-0572">Peptidoglycan-anchor</keyword>
<accession>A0A4R4R8X2</accession>
<feature type="region of interest" description="Disordered" evidence="5">
    <location>
        <begin position="39"/>
        <end position="62"/>
    </location>
</feature>
<keyword evidence="6" id="KW-1133">Transmembrane helix</keyword>
<keyword evidence="9" id="KW-1185">Reference proteome</keyword>
<reference evidence="8 9" key="1">
    <citation type="submission" date="2019-02" db="EMBL/GenBank/DDBJ databases">
        <title>Draft genome sequences of novel Actinobacteria.</title>
        <authorList>
            <person name="Sahin N."/>
            <person name="Ay H."/>
            <person name="Saygin H."/>
        </authorList>
    </citation>
    <scope>NUCLEOTIDE SEQUENCE [LARGE SCALE GENOMIC DNA]</scope>
    <source>
        <strain evidence="8 9">KC603</strain>
    </source>
</reference>
<organism evidence="8 9">
    <name type="scientific">Jiangella ureilytica</name>
    <dbReference type="NCBI Taxonomy" id="2530374"/>
    <lineage>
        <taxon>Bacteria</taxon>
        <taxon>Bacillati</taxon>
        <taxon>Actinomycetota</taxon>
        <taxon>Actinomycetes</taxon>
        <taxon>Jiangellales</taxon>
        <taxon>Jiangellaceae</taxon>
        <taxon>Jiangella</taxon>
    </lineage>
</organism>
<keyword evidence="6" id="KW-0472">Membrane</keyword>
<keyword evidence="3" id="KW-0732">Signal</keyword>
<dbReference type="OrthoDB" id="8781117at2"/>
<sequence>MEPGEHTYQVRAFYGAHSQSEVAEGSWTVNEAPAVEELTVESPTDGQTTGNARPEFTGTGQPGATVALTVGDAEYGTAEVDEDGAWALAPSSDLPVGVRFDAVVTQTFENDTQKATVADLGINAPEVTITAPEDGSTVAGDVNFEGTSFGGATIGLLLEQTADAADAQPRLGLRAEGDDDVEEWAGEFDIDDAGNWTFDPAEDLPEGEYTITATATLEGGDPELSDSEAVATFTVANGSGDDDGDGDLPDTGSSNTTWMIIGGVALLLAGGAAVAVRARRSTTA</sequence>
<comment type="caution">
    <text evidence="8">The sequence shown here is derived from an EMBL/GenBank/DDBJ whole genome shotgun (WGS) entry which is preliminary data.</text>
</comment>
<dbReference type="Gene3D" id="2.60.40.10">
    <property type="entry name" value="Immunoglobulins"/>
    <property type="match status" value="1"/>
</dbReference>
<feature type="transmembrane region" description="Helical" evidence="6">
    <location>
        <begin position="258"/>
        <end position="276"/>
    </location>
</feature>
<evidence type="ECO:0000256" key="6">
    <source>
        <dbReference type="SAM" id="Phobius"/>
    </source>
</evidence>
<protein>
    <submittedName>
        <fullName evidence="8">LPXTG cell wall anchor domain-containing protein</fullName>
    </submittedName>
</protein>
<proteinExistence type="predicted"/>
<evidence type="ECO:0000259" key="7">
    <source>
        <dbReference type="PROSITE" id="PS50847"/>
    </source>
</evidence>
<dbReference type="Gene3D" id="3.30.420.430">
    <property type="match status" value="1"/>
</dbReference>
<dbReference type="NCBIfam" id="TIGR01167">
    <property type="entry name" value="LPXTG_anchor"/>
    <property type="match status" value="1"/>
</dbReference>
<feature type="domain" description="Gram-positive cocci surface proteins LPxTG" evidence="7">
    <location>
        <begin position="248"/>
        <end position="284"/>
    </location>
</feature>
<dbReference type="PROSITE" id="PS50847">
    <property type="entry name" value="GRAM_POS_ANCHORING"/>
    <property type="match status" value="1"/>
</dbReference>
<evidence type="ECO:0000256" key="3">
    <source>
        <dbReference type="ARBA" id="ARBA00022729"/>
    </source>
</evidence>
<keyword evidence="1" id="KW-0134">Cell wall</keyword>
<dbReference type="InterPro" id="IPR019931">
    <property type="entry name" value="LPXTG_anchor"/>
</dbReference>
<dbReference type="Proteomes" id="UP000295621">
    <property type="component" value="Unassembled WGS sequence"/>
</dbReference>
<evidence type="ECO:0000256" key="1">
    <source>
        <dbReference type="ARBA" id="ARBA00022512"/>
    </source>
</evidence>